<feature type="transmembrane region" description="Helical" evidence="1">
    <location>
        <begin position="89"/>
        <end position="112"/>
    </location>
</feature>
<dbReference type="Proteomes" id="UP000027446">
    <property type="component" value="Unassembled WGS sequence"/>
</dbReference>
<evidence type="ECO:0000313" key="5">
    <source>
        <dbReference type="Proteomes" id="UP000027446"/>
    </source>
</evidence>
<feature type="transmembrane region" description="Helical" evidence="1">
    <location>
        <begin position="181"/>
        <end position="199"/>
    </location>
</feature>
<feature type="domain" description="Acyltransferase 3" evidence="2">
    <location>
        <begin position="22"/>
        <end position="349"/>
    </location>
</feature>
<reference evidence="4 5" key="1">
    <citation type="journal article" date="2014" name="Antonie Van Leeuwenhoek">
        <title>Hyphomonas beringensis sp. nov. and Hyphomonas chukchiensis sp. nov., isolated from surface seawater of the Bering Sea and Chukchi Sea.</title>
        <authorList>
            <person name="Li C."/>
            <person name="Lai Q."/>
            <person name="Li G."/>
            <person name="Dong C."/>
            <person name="Wang J."/>
            <person name="Liao Y."/>
            <person name="Shao Z."/>
        </authorList>
    </citation>
    <scope>NUCLEOTIDE SEQUENCE [LARGE SCALE GENOMIC DNA]</scope>
    <source>
        <strain evidence="4 5">MHS-3</strain>
    </source>
</reference>
<dbReference type="OrthoDB" id="9796461at2"/>
<keyword evidence="1" id="KW-0812">Transmembrane</keyword>
<comment type="caution">
    <text evidence="4">The sequence shown here is derived from an EMBL/GenBank/DDBJ whole genome shotgun (WGS) entry which is preliminary data.</text>
</comment>
<dbReference type="PATRIC" id="fig|1280949.3.peg.1246"/>
<dbReference type="GO" id="GO:0009103">
    <property type="term" value="P:lipopolysaccharide biosynthetic process"/>
    <property type="evidence" value="ECO:0007669"/>
    <property type="project" value="TreeGrafter"/>
</dbReference>
<feature type="transmembrane region" description="Helical" evidence="1">
    <location>
        <begin position="238"/>
        <end position="254"/>
    </location>
</feature>
<dbReference type="RefSeq" id="WP_051595967.1">
    <property type="nucleotide sequence ID" value="NZ_ARYH01000001.1"/>
</dbReference>
<feature type="transmembrane region" description="Helical" evidence="1">
    <location>
        <begin position="48"/>
        <end position="68"/>
    </location>
</feature>
<feature type="transmembrane region" description="Helical" evidence="1">
    <location>
        <begin position="260"/>
        <end position="278"/>
    </location>
</feature>
<keyword evidence="1" id="KW-0472">Membrane</keyword>
<feature type="transmembrane region" description="Helical" evidence="1">
    <location>
        <begin position="159"/>
        <end position="176"/>
    </location>
</feature>
<name>A0A069E944_9PROT</name>
<protein>
    <submittedName>
        <fullName evidence="4">Acyltransferase 3</fullName>
    </submittedName>
</protein>
<dbReference type="eggNOG" id="COG1835">
    <property type="taxonomic scope" value="Bacteria"/>
</dbReference>
<dbReference type="PANTHER" id="PTHR23028:SF53">
    <property type="entry name" value="ACYL_TRANSF_3 DOMAIN-CONTAINING PROTEIN"/>
    <property type="match status" value="1"/>
</dbReference>
<keyword evidence="1" id="KW-1133">Transmembrane helix</keyword>
<dbReference type="EMBL" id="ARYH01000001">
    <property type="protein sequence ID" value="KCZ85236.1"/>
    <property type="molecule type" value="Genomic_DNA"/>
</dbReference>
<evidence type="ECO:0000256" key="1">
    <source>
        <dbReference type="SAM" id="Phobius"/>
    </source>
</evidence>
<organism evidence="4 5">
    <name type="scientific">Hyphomonas adhaerens MHS-3</name>
    <dbReference type="NCBI Taxonomy" id="1280949"/>
    <lineage>
        <taxon>Bacteria</taxon>
        <taxon>Pseudomonadati</taxon>
        <taxon>Pseudomonadota</taxon>
        <taxon>Alphaproteobacteria</taxon>
        <taxon>Hyphomonadales</taxon>
        <taxon>Hyphomonadaceae</taxon>
        <taxon>Hyphomonas</taxon>
    </lineage>
</organism>
<feature type="domain" description="SGNH" evidence="3">
    <location>
        <begin position="415"/>
        <end position="633"/>
    </location>
</feature>
<feature type="transmembrane region" description="Helical" evidence="1">
    <location>
        <begin position="330"/>
        <end position="351"/>
    </location>
</feature>
<sequence>MRPDSFHPAAGGQAGSKPGYRADVDGLRAVAVLAVLVFHAGWSRFSGGFVGVDVFFVISGYVIALSLFRDLRAGRFSLTGFFARRARRILPALTVVLLGTLLASLAIVPPVYFQPFADSLIAASLFFSNVHFWQASSYFNNDMPFRPLLHTWSLGVEEQFYLAAPVFLLVIQRFLAGRWRLVVTLCLLGSFGLNLYAVRHGHIDAAFYLPFTRAWEFLLGVLIALLPRSALPRGVNEAGALAGLGMIAGAVFLFGPGTLFPGSAALWPCLGAGLVIWLGQPSGQEHRPLVSRFLALPPIVWVGRISYSLYLVHWPVLVLAPFLIMRRLTFGETLAALALCFLLAWLVYRLVETPLRRTGRKTSVVLAVALACALGTAAAGWAGGKANARLFASQPGFDRVPDIHAAERAWGAGTCLLRDSQSWTDWSAGACTLGDGDGAPTLLFGDSFAAHYVPGLRETGWAARAPIVEYAMEGCPPTLAPDSPGTPACLAFRPQALELVRQLGVKRVIVAGSWLEYGTRISVQVESTLTAFKAAGVEVTLIGQSPNFHIPPYLILARTVPPGTEDAALPLSAEARAMNDRLAAIASRTGATFIDPAGALCPEGHCPVRAGGQDLYLDYGHFTPDGSRQAVEAYFPDPAH</sequence>
<dbReference type="AlphaFoldDB" id="A0A069E944"/>
<dbReference type="GO" id="GO:0016020">
    <property type="term" value="C:membrane"/>
    <property type="evidence" value="ECO:0007669"/>
    <property type="project" value="TreeGrafter"/>
</dbReference>
<keyword evidence="5" id="KW-1185">Reference proteome</keyword>
<dbReference type="InterPro" id="IPR002656">
    <property type="entry name" value="Acyl_transf_3_dom"/>
</dbReference>
<evidence type="ECO:0000259" key="3">
    <source>
        <dbReference type="Pfam" id="PF19040"/>
    </source>
</evidence>
<feature type="transmembrane region" description="Helical" evidence="1">
    <location>
        <begin position="299"/>
        <end position="324"/>
    </location>
</feature>
<gene>
    <name evidence="4" type="ORF">HAD_06125</name>
</gene>
<accession>A0A069E944</accession>
<proteinExistence type="predicted"/>
<dbReference type="InterPro" id="IPR043968">
    <property type="entry name" value="SGNH"/>
</dbReference>
<evidence type="ECO:0000313" key="4">
    <source>
        <dbReference type="EMBL" id="KCZ85236.1"/>
    </source>
</evidence>
<keyword evidence="4" id="KW-0012">Acyltransferase</keyword>
<dbReference type="Pfam" id="PF19040">
    <property type="entry name" value="SGNH"/>
    <property type="match status" value="1"/>
</dbReference>
<evidence type="ECO:0000259" key="2">
    <source>
        <dbReference type="Pfam" id="PF01757"/>
    </source>
</evidence>
<dbReference type="InterPro" id="IPR050879">
    <property type="entry name" value="Acyltransferase_3"/>
</dbReference>
<dbReference type="PANTHER" id="PTHR23028">
    <property type="entry name" value="ACETYLTRANSFERASE"/>
    <property type="match status" value="1"/>
</dbReference>
<dbReference type="SUPFAM" id="SSF52266">
    <property type="entry name" value="SGNH hydrolase"/>
    <property type="match status" value="1"/>
</dbReference>
<dbReference type="STRING" id="1280949.HAD_06125"/>
<dbReference type="GO" id="GO:0016747">
    <property type="term" value="F:acyltransferase activity, transferring groups other than amino-acyl groups"/>
    <property type="evidence" value="ECO:0007669"/>
    <property type="project" value="InterPro"/>
</dbReference>
<keyword evidence="4" id="KW-0808">Transferase</keyword>
<feature type="transmembrane region" description="Helical" evidence="1">
    <location>
        <begin position="205"/>
        <end position="226"/>
    </location>
</feature>
<dbReference type="Pfam" id="PF01757">
    <property type="entry name" value="Acyl_transf_3"/>
    <property type="match status" value="1"/>
</dbReference>
<feature type="transmembrane region" description="Helical" evidence="1">
    <location>
        <begin position="363"/>
        <end position="384"/>
    </location>
</feature>